<dbReference type="Proteomes" id="UP000008063">
    <property type="component" value="Unassembled WGS sequence"/>
</dbReference>
<dbReference type="HOGENOM" id="CLU_129403_0_0_1"/>
<gene>
    <name evidence="2" type="ORF">SERLA73DRAFT_80146</name>
</gene>
<accession>F8QIV4</accession>
<dbReference type="STRING" id="936435.F8QIV4"/>
<dbReference type="InterPro" id="IPR046700">
    <property type="entry name" value="DUF6570"/>
</dbReference>
<proteinExistence type="predicted"/>
<keyword evidence="3" id="KW-1185">Reference proteome</keyword>
<evidence type="ECO:0000313" key="3">
    <source>
        <dbReference type="Proteomes" id="UP000008063"/>
    </source>
</evidence>
<dbReference type="Pfam" id="PF20209">
    <property type="entry name" value="DUF6570"/>
    <property type="match status" value="1"/>
</dbReference>
<feature type="domain" description="DUF6570" evidence="1">
    <location>
        <begin position="6"/>
        <end position="74"/>
    </location>
</feature>
<evidence type="ECO:0000313" key="2">
    <source>
        <dbReference type="EMBL" id="EGN91760.1"/>
    </source>
</evidence>
<reference evidence="3" key="1">
    <citation type="journal article" date="2011" name="Science">
        <title>The plant cell wall-decomposing machinery underlies the functional diversity of forest fungi.</title>
        <authorList>
            <person name="Eastwood D.C."/>
            <person name="Floudas D."/>
            <person name="Binder M."/>
            <person name="Majcherczyk A."/>
            <person name="Schneider P."/>
            <person name="Aerts A."/>
            <person name="Asiegbu F.O."/>
            <person name="Baker S.E."/>
            <person name="Barry K."/>
            <person name="Bendiksby M."/>
            <person name="Blumentritt M."/>
            <person name="Coutinho P.M."/>
            <person name="Cullen D."/>
            <person name="de Vries R.P."/>
            <person name="Gathman A."/>
            <person name="Goodell B."/>
            <person name="Henrissat B."/>
            <person name="Ihrmark K."/>
            <person name="Kauserud H."/>
            <person name="Kohler A."/>
            <person name="LaButti K."/>
            <person name="Lapidus A."/>
            <person name="Lavin J.L."/>
            <person name="Lee Y.-H."/>
            <person name="Lindquist E."/>
            <person name="Lilly W."/>
            <person name="Lucas S."/>
            <person name="Morin E."/>
            <person name="Murat C."/>
            <person name="Oguiza J.A."/>
            <person name="Park J."/>
            <person name="Pisabarro A.G."/>
            <person name="Riley R."/>
            <person name="Rosling A."/>
            <person name="Salamov A."/>
            <person name="Schmidt O."/>
            <person name="Schmutz J."/>
            <person name="Skrede I."/>
            <person name="Stenlid J."/>
            <person name="Wiebenga A."/>
            <person name="Xie X."/>
            <person name="Kuees U."/>
            <person name="Hibbett D.S."/>
            <person name="Hoffmeister D."/>
            <person name="Hoegberg N."/>
            <person name="Martin F."/>
            <person name="Grigoriev I.V."/>
            <person name="Watkinson S.C."/>
        </authorList>
    </citation>
    <scope>NUCLEOTIDE SEQUENCE [LARGE SCALE GENOMIC DNA]</scope>
    <source>
        <strain evidence="3">strain S7.3</strain>
    </source>
</reference>
<sequence>MEVRQFLPLPKDKIEEAVCALFVGADTPVSGENIANLHPILVSKRRVCTLLDFLVHRNLWYRSAGVRIGKSNLNDLYAGDKDSDFLSAVNLNFLAAEANSNAGVADYTDCADLELTVIEGSPPEHIIEAVGYTSSNVSPSSYWLMKATALTSCLDGKHFLQLRTAVTTKS</sequence>
<organism evidence="3">
    <name type="scientific">Serpula lacrymans var. lacrymans (strain S7.3)</name>
    <name type="common">Dry rot fungus</name>
    <dbReference type="NCBI Taxonomy" id="936435"/>
    <lineage>
        <taxon>Eukaryota</taxon>
        <taxon>Fungi</taxon>
        <taxon>Dikarya</taxon>
        <taxon>Basidiomycota</taxon>
        <taxon>Agaricomycotina</taxon>
        <taxon>Agaricomycetes</taxon>
        <taxon>Agaricomycetidae</taxon>
        <taxon>Boletales</taxon>
        <taxon>Coniophorineae</taxon>
        <taxon>Serpulaceae</taxon>
        <taxon>Serpula</taxon>
    </lineage>
</organism>
<dbReference type="InParanoid" id="F8QIV4"/>
<dbReference type="OrthoDB" id="432234at2759"/>
<dbReference type="EMBL" id="GL945535">
    <property type="protein sequence ID" value="EGN91760.1"/>
    <property type="molecule type" value="Genomic_DNA"/>
</dbReference>
<protein>
    <recommendedName>
        <fullName evidence="1">DUF6570 domain-containing protein</fullName>
    </recommendedName>
</protein>
<name>F8QIV4_SERL3</name>
<dbReference type="AlphaFoldDB" id="F8QIV4"/>
<evidence type="ECO:0000259" key="1">
    <source>
        <dbReference type="Pfam" id="PF20209"/>
    </source>
</evidence>